<dbReference type="PANTHER" id="PTHR24260">
    <property type="match status" value="1"/>
</dbReference>
<dbReference type="InterPro" id="IPR001254">
    <property type="entry name" value="Trypsin_dom"/>
</dbReference>
<dbReference type="PROSITE" id="PS50240">
    <property type="entry name" value="TRYPSIN_DOM"/>
    <property type="match status" value="1"/>
</dbReference>
<keyword evidence="3" id="KW-1185">Reference proteome</keyword>
<dbReference type="EMBL" id="JARBHB010000003">
    <property type="protein sequence ID" value="KAJ8889044.1"/>
    <property type="molecule type" value="Genomic_DNA"/>
</dbReference>
<proteinExistence type="predicted"/>
<dbReference type="PRINTS" id="PR00722">
    <property type="entry name" value="CHYMOTRYPSIN"/>
</dbReference>
<dbReference type="InterPro" id="IPR043504">
    <property type="entry name" value="Peptidase_S1_PA_chymotrypsin"/>
</dbReference>
<dbReference type="InterPro" id="IPR001314">
    <property type="entry name" value="Peptidase_S1A"/>
</dbReference>
<dbReference type="Pfam" id="PF00089">
    <property type="entry name" value="Trypsin"/>
    <property type="match status" value="1"/>
</dbReference>
<dbReference type="Proteomes" id="UP001159363">
    <property type="component" value="Chromosome 3"/>
</dbReference>
<dbReference type="PANTHER" id="PTHR24260:SF136">
    <property type="entry name" value="GH08193P-RELATED"/>
    <property type="match status" value="1"/>
</dbReference>
<evidence type="ECO:0000259" key="1">
    <source>
        <dbReference type="PROSITE" id="PS50240"/>
    </source>
</evidence>
<dbReference type="SUPFAM" id="SSF50494">
    <property type="entry name" value="Trypsin-like serine proteases"/>
    <property type="match status" value="1"/>
</dbReference>
<dbReference type="InterPro" id="IPR051333">
    <property type="entry name" value="CLIP_Serine_Protease"/>
</dbReference>
<dbReference type="Gene3D" id="2.40.10.10">
    <property type="entry name" value="Trypsin-like serine proteases"/>
    <property type="match status" value="1"/>
</dbReference>
<organism evidence="2 3">
    <name type="scientific">Dryococelus australis</name>
    <dbReference type="NCBI Taxonomy" id="614101"/>
    <lineage>
        <taxon>Eukaryota</taxon>
        <taxon>Metazoa</taxon>
        <taxon>Ecdysozoa</taxon>
        <taxon>Arthropoda</taxon>
        <taxon>Hexapoda</taxon>
        <taxon>Insecta</taxon>
        <taxon>Pterygota</taxon>
        <taxon>Neoptera</taxon>
        <taxon>Polyneoptera</taxon>
        <taxon>Phasmatodea</taxon>
        <taxon>Verophasmatodea</taxon>
        <taxon>Anareolatae</taxon>
        <taxon>Phasmatidae</taxon>
        <taxon>Eurycanthinae</taxon>
        <taxon>Dryococelus</taxon>
    </lineage>
</organism>
<protein>
    <recommendedName>
        <fullName evidence="1">Peptidase S1 domain-containing protein</fullName>
    </recommendedName>
</protein>
<evidence type="ECO:0000313" key="2">
    <source>
        <dbReference type="EMBL" id="KAJ8889044.1"/>
    </source>
</evidence>
<feature type="domain" description="Peptidase S1" evidence="1">
    <location>
        <begin position="59"/>
        <end position="274"/>
    </location>
</feature>
<name>A0ABQ9HY77_9NEOP</name>
<dbReference type="InterPro" id="IPR009003">
    <property type="entry name" value="Peptidase_S1_PA"/>
</dbReference>
<evidence type="ECO:0000313" key="3">
    <source>
        <dbReference type="Proteomes" id="UP001159363"/>
    </source>
</evidence>
<dbReference type="SMART" id="SM00020">
    <property type="entry name" value="Tryp_SPc"/>
    <property type="match status" value="1"/>
</dbReference>
<reference evidence="2 3" key="1">
    <citation type="submission" date="2023-02" db="EMBL/GenBank/DDBJ databases">
        <title>LHISI_Scaffold_Assembly.</title>
        <authorList>
            <person name="Stuart O.P."/>
            <person name="Cleave R."/>
            <person name="Magrath M.J.L."/>
            <person name="Mikheyev A.S."/>
        </authorList>
    </citation>
    <scope>NUCLEOTIDE SEQUENCE [LARGE SCALE GENOMIC DNA]</scope>
    <source>
        <strain evidence="2">Daus_M_001</strain>
        <tissue evidence="2">Leg muscle</tissue>
    </source>
</reference>
<accession>A0ABQ9HY77</accession>
<gene>
    <name evidence="2" type="ORF">PR048_008538</name>
</gene>
<sequence>MQLKICVVRSTSNCLDYRSLSDALRSDMCESSWENFRVVNTLVRFDERNMQFFCAETRIVGGEVATQNSFPFMAFVDVTTSPSGTARCGGSVIGSEWILIAAHCLGYTVYPADVTVYPADVTVGAYDISDDEDSAVIITSFDLVQHPGWNATTRQNFIGLIKLVKKIEFKDTRSNFLLNRSSRKHTMAAKLQSSAGEEPETVSDEFLSEEERYVIVPVTSNSNCSAQFGGVNGTDSEICTSGLGGKNPCNEDSDGPLIVEDSDGNVAQIGVVSF</sequence>
<comment type="caution">
    <text evidence="2">The sequence shown here is derived from an EMBL/GenBank/DDBJ whole genome shotgun (WGS) entry which is preliminary data.</text>
</comment>
<dbReference type="CDD" id="cd00190">
    <property type="entry name" value="Tryp_SPc"/>
    <property type="match status" value="1"/>
</dbReference>